<accession>A0A6M0IJE8</accession>
<evidence type="ECO:0000313" key="1">
    <source>
        <dbReference type="EMBL" id="NEU67952.1"/>
    </source>
</evidence>
<reference evidence="1 2" key="1">
    <citation type="submission" date="2020-02" db="EMBL/GenBank/DDBJ databases">
        <title>Draft genome sequence of two Spirosoma agri KCTC 52727 and Spirosoma terrae KCTC 52035.</title>
        <authorList>
            <person name="Rojas J."/>
            <person name="Ambika Manirajan B."/>
            <person name="Ratering S."/>
            <person name="Suarez C."/>
            <person name="Schnell S."/>
        </authorList>
    </citation>
    <scope>NUCLEOTIDE SEQUENCE [LARGE SCALE GENOMIC DNA]</scope>
    <source>
        <strain evidence="1 2">KCTC 52727</strain>
    </source>
</reference>
<gene>
    <name evidence="1" type="ORF">GK091_13760</name>
</gene>
<dbReference type="AlphaFoldDB" id="A0A6M0IJE8"/>
<dbReference type="EMBL" id="JAAGNZ010000001">
    <property type="protein sequence ID" value="NEU67952.1"/>
    <property type="molecule type" value="Genomic_DNA"/>
</dbReference>
<comment type="caution">
    <text evidence="1">The sequence shown here is derived from an EMBL/GenBank/DDBJ whole genome shotgun (WGS) entry which is preliminary data.</text>
</comment>
<organism evidence="1 2">
    <name type="scientific">Spirosoma agri</name>
    <dbReference type="NCBI Taxonomy" id="1987381"/>
    <lineage>
        <taxon>Bacteria</taxon>
        <taxon>Pseudomonadati</taxon>
        <taxon>Bacteroidota</taxon>
        <taxon>Cytophagia</taxon>
        <taxon>Cytophagales</taxon>
        <taxon>Cytophagaceae</taxon>
        <taxon>Spirosoma</taxon>
    </lineage>
</organism>
<protein>
    <submittedName>
        <fullName evidence="1">Uncharacterized protein</fullName>
    </submittedName>
</protein>
<sequence>MTPTERLQVAYVRVQHGTTITEVIKTLYGNKRRYREETTDLQRAELSRARKEFLSGIDDAKRNRYPRFFVETTLELRDSVVSYCRSNEIPIARFVNSAIREKLNQAKSKDA</sequence>
<proteinExistence type="predicted"/>
<dbReference type="RefSeq" id="WP_164038958.1">
    <property type="nucleotide sequence ID" value="NZ_JAAGNZ010000001.1"/>
</dbReference>
<name>A0A6M0IJE8_9BACT</name>
<evidence type="ECO:0000313" key="2">
    <source>
        <dbReference type="Proteomes" id="UP000477386"/>
    </source>
</evidence>
<dbReference type="Proteomes" id="UP000477386">
    <property type="component" value="Unassembled WGS sequence"/>
</dbReference>
<keyword evidence="2" id="KW-1185">Reference proteome</keyword>